<proteinExistence type="predicted"/>
<name>A0A382QH23_9ZZZZ</name>
<accession>A0A382QH23</accession>
<dbReference type="EMBL" id="UINC01114132">
    <property type="protein sequence ID" value="SVC84230.1"/>
    <property type="molecule type" value="Genomic_DNA"/>
</dbReference>
<dbReference type="AlphaFoldDB" id="A0A382QH23"/>
<gene>
    <name evidence="1" type="ORF">METZ01_LOCUS337084</name>
</gene>
<protein>
    <submittedName>
        <fullName evidence="1">Uncharacterized protein</fullName>
    </submittedName>
</protein>
<reference evidence="1" key="1">
    <citation type="submission" date="2018-05" db="EMBL/GenBank/DDBJ databases">
        <authorList>
            <person name="Lanie J.A."/>
            <person name="Ng W.-L."/>
            <person name="Kazmierczak K.M."/>
            <person name="Andrzejewski T.M."/>
            <person name="Davidsen T.M."/>
            <person name="Wayne K.J."/>
            <person name="Tettelin H."/>
            <person name="Glass J.I."/>
            <person name="Rusch D."/>
            <person name="Podicherti R."/>
            <person name="Tsui H.-C.T."/>
            <person name="Winkler M.E."/>
        </authorList>
    </citation>
    <scope>NUCLEOTIDE SEQUENCE</scope>
</reference>
<sequence length="86" mass="10036">MINFSEQVMPIRIFGLFGLHHGLEIELKSKVKESIQEEAFFDYNNRSYEIQSYSLTGSRRYINVRQIPNPGLYPSKKKLEILPEAS</sequence>
<evidence type="ECO:0000313" key="1">
    <source>
        <dbReference type="EMBL" id="SVC84230.1"/>
    </source>
</evidence>
<organism evidence="1">
    <name type="scientific">marine metagenome</name>
    <dbReference type="NCBI Taxonomy" id="408172"/>
    <lineage>
        <taxon>unclassified sequences</taxon>
        <taxon>metagenomes</taxon>
        <taxon>ecological metagenomes</taxon>
    </lineage>
</organism>